<dbReference type="EMBL" id="AM920435">
    <property type="protein sequence ID" value="CAP85753.1"/>
    <property type="molecule type" value="Genomic_DNA"/>
</dbReference>
<dbReference type="Proteomes" id="UP000000724">
    <property type="component" value="Contig Pc00c20"/>
</dbReference>
<keyword evidence="2" id="KW-1185">Reference proteome</keyword>
<evidence type="ECO:0000313" key="2">
    <source>
        <dbReference type="Proteomes" id="UP000000724"/>
    </source>
</evidence>
<protein>
    <submittedName>
        <fullName evidence="1">Pc20g04240 protein</fullName>
    </submittedName>
</protein>
<reference evidence="1 2" key="1">
    <citation type="journal article" date="2008" name="Nat. Biotechnol.">
        <title>Genome sequencing and analysis of the filamentous fungus Penicillium chrysogenum.</title>
        <authorList>
            <person name="van den Berg M.A."/>
            <person name="Albang R."/>
            <person name="Albermann K."/>
            <person name="Badger J.H."/>
            <person name="Daran J.-M."/>
            <person name="Driessen A.J.M."/>
            <person name="Garcia-Estrada C."/>
            <person name="Fedorova N.D."/>
            <person name="Harris D.M."/>
            <person name="Heijne W.H.M."/>
            <person name="Joardar V.S."/>
            <person name="Kiel J.A.K.W."/>
            <person name="Kovalchuk A."/>
            <person name="Martin J.F."/>
            <person name="Nierman W.C."/>
            <person name="Nijland J.G."/>
            <person name="Pronk J.T."/>
            <person name="Roubos J.A."/>
            <person name="van der Klei I.J."/>
            <person name="van Peij N.N.M.E."/>
            <person name="Veenhuis M."/>
            <person name="von Doehren H."/>
            <person name="Wagner C."/>
            <person name="Wortman J.R."/>
            <person name="Bovenberg R.A.L."/>
        </authorList>
    </citation>
    <scope>NUCLEOTIDE SEQUENCE [LARGE SCALE GENOMIC DNA]</scope>
    <source>
        <strain evidence="2">ATCC 28089 / DSM 1075 / NRRL 1951 / Wisconsin 54-1255</strain>
    </source>
</reference>
<accession>B6HDH2</accession>
<dbReference type="VEuPathDB" id="FungiDB:PCH_Pc20g04240"/>
<dbReference type="STRING" id="500485.B6HDH2"/>
<organism evidence="1 2">
    <name type="scientific">Penicillium rubens (strain ATCC 28089 / DSM 1075 / NRRL 1951 / Wisconsin 54-1255)</name>
    <name type="common">Penicillium chrysogenum</name>
    <dbReference type="NCBI Taxonomy" id="500485"/>
    <lineage>
        <taxon>Eukaryota</taxon>
        <taxon>Fungi</taxon>
        <taxon>Dikarya</taxon>
        <taxon>Ascomycota</taxon>
        <taxon>Pezizomycotina</taxon>
        <taxon>Eurotiomycetes</taxon>
        <taxon>Eurotiomycetidae</taxon>
        <taxon>Eurotiales</taxon>
        <taxon>Aspergillaceae</taxon>
        <taxon>Penicillium</taxon>
        <taxon>Penicillium chrysogenum species complex</taxon>
    </lineage>
</organism>
<dbReference type="AlphaFoldDB" id="B6HDH2"/>
<gene>
    <name evidence="1" type="ORF">Pc20g04240</name>
    <name evidence="1" type="ORF">PCH_Pc20g04240</name>
</gene>
<proteinExistence type="predicted"/>
<dbReference type="BioCyc" id="PCHR:PC20G04240-MONOMER"/>
<name>B6HDH2_PENRW</name>
<sequence length="145" mass="16670">MTSDSRPCLEAWTCGGEIEDALSHRSSMSEHNWTLALFQKKDSKPGSIVRAMRYMPLATPPRPNTTTAIICTSLFHMRWSSRLLFVLQDKLRHGSQVSRMRTRRTRSEGCSLLCLILRFHVSCIRVCLDILEHTDTPRERLLPSK</sequence>
<evidence type="ECO:0000313" key="1">
    <source>
        <dbReference type="EMBL" id="CAP85753.1"/>
    </source>
</evidence>
<dbReference type="HOGENOM" id="CLU_1787454_0_0_1"/>